<evidence type="ECO:0000313" key="2">
    <source>
        <dbReference type="Proteomes" id="UP000539985"/>
    </source>
</evidence>
<evidence type="ECO:0000313" key="1">
    <source>
        <dbReference type="EMBL" id="NWB94895.1"/>
    </source>
</evidence>
<organism evidence="1 2">
    <name type="scientific">Pseudomonas gingeri</name>
    <dbReference type="NCBI Taxonomy" id="117681"/>
    <lineage>
        <taxon>Bacteria</taxon>
        <taxon>Pseudomonadati</taxon>
        <taxon>Pseudomonadota</taxon>
        <taxon>Gammaproteobacteria</taxon>
        <taxon>Pseudomonadales</taxon>
        <taxon>Pseudomonadaceae</taxon>
        <taxon>Pseudomonas</taxon>
    </lineage>
</organism>
<accession>A0A7Y7X7U7</accession>
<dbReference type="AlphaFoldDB" id="A0A7Y7X7U7"/>
<protein>
    <submittedName>
        <fullName evidence="1">Uncharacterized protein</fullName>
    </submittedName>
</protein>
<proteinExistence type="predicted"/>
<comment type="caution">
    <text evidence="1">The sequence shown here is derived from an EMBL/GenBank/DDBJ whole genome shotgun (WGS) entry which is preliminary data.</text>
</comment>
<reference evidence="1 2" key="1">
    <citation type="submission" date="2020-04" db="EMBL/GenBank/DDBJ databases">
        <title>Molecular characterization of pseudomonads from Agaricus bisporus reveal novel blotch 2 pathogens in Western Europe.</title>
        <authorList>
            <person name="Taparia T."/>
            <person name="Krijger M."/>
            <person name="Haynes E."/>
            <person name="Elpinstone J.G."/>
            <person name="Noble R."/>
            <person name="Van Der Wolf J."/>
        </authorList>
    </citation>
    <scope>NUCLEOTIDE SEQUENCE [LARGE SCALE GENOMIC DNA]</scope>
    <source>
        <strain evidence="1 2">H7001</strain>
    </source>
</reference>
<dbReference type="EMBL" id="JACAQB010000003">
    <property type="protein sequence ID" value="NWB94895.1"/>
    <property type="molecule type" value="Genomic_DNA"/>
</dbReference>
<dbReference type="RefSeq" id="WP_177100002.1">
    <property type="nucleotide sequence ID" value="NZ_JACAQB010000003.1"/>
</dbReference>
<name>A0A7Y7X7U7_9PSED</name>
<sequence>MTVLDSNSVTHWCCGCDAHYQLREVRHCIPAPTTPEGEVEVNICPQCGSYDVVELKDEVAHAQ</sequence>
<gene>
    <name evidence="1" type="ORF">HX882_03200</name>
</gene>
<dbReference type="Proteomes" id="UP000539985">
    <property type="component" value="Unassembled WGS sequence"/>
</dbReference>